<organism evidence="1 2">
    <name type="scientific">Tanacetum coccineum</name>
    <dbReference type="NCBI Taxonomy" id="301880"/>
    <lineage>
        <taxon>Eukaryota</taxon>
        <taxon>Viridiplantae</taxon>
        <taxon>Streptophyta</taxon>
        <taxon>Embryophyta</taxon>
        <taxon>Tracheophyta</taxon>
        <taxon>Spermatophyta</taxon>
        <taxon>Magnoliopsida</taxon>
        <taxon>eudicotyledons</taxon>
        <taxon>Gunneridae</taxon>
        <taxon>Pentapetalae</taxon>
        <taxon>asterids</taxon>
        <taxon>campanulids</taxon>
        <taxon>Asterales</taxon>
        <taxon>Asteraceae</taxon>
        <taxon>Asteroideae</taxon>
        <taxon>Anthemideae</taxon>
        <taxon>Anthemidinae</taxon>
        <taxon>Tanacetum</taxon>
    </lineage>
</organism>
<protein>
    <submittedName>
        <fullName evidence="1">Uncharacterized protein</fullName>
    </submittedName>
</protein>
<evidence type="ECO:0000313" key="2">
    <source>
        <dbReference type="Proteomes" id="UP001151760"/>
    </source>
</evidence>
<name>A0ABQ4ZVW1_9ASTR</name>
<sequence>MSSVQTERGPWCPLVIFSLNSCSFVEVGCGASFLALAPLWCKSYSSDLCLKVLILQVTESTLPIWCSILRLCKIFEKIQFPRLFALELDKEIVVANKMGASSVSASFRRDVRDGAERQQWDDLSSILNSVCPSHLPR</sequence>
<dbReference type="Proteomes" id="UP001151760">
    <property type="component" value="Unassembled WGS sequence"/>
</dbReference>
<accession>A0ABQ4ZVW1</accession>
<proteinExistence type="predicted"/>
<reference evidence="1" key="1">
    <citation type="journal article" date="2022" name="Int. J. Mol. Sci.">
        <title>Draft Genome of Tanacetum Coccineum: Genomic Comparison of Closely Related Tanacetum-Family Plants.</title>
        <authorList>
            <person name="Yamashiro T."/>
            <person name="Shiraishi A."/>
            <person name="Nakayama K."/>
            <person name="Satake H."/>
        </authorList>
    </citation>
    <scope>NUCLEOTIDE SEQUENCE</scope>
</reference>
<evidence type="ECO:0000313" key="1">
    <source>
        <dbReference type="EMBL" id="GJS93596.1"/>
    </source>
</evidence>
<reference evidence="1" key="2">
    <citation type="submission" date="2022-01" db="EMBL/GenBank/DDBJ databases">
        <authorList>
            <person name="Yamashiro T."/>
            <person name="Shiraishi A."/>
            <person name="Satake H."/>
            <person name="Nakayama K."/>
        </authorList>
    </citation>
    <scope>NUCLEOTIDE SEQUENCE</scope>
</reference>
<comment type="caution">
    <text evidence="1">The sequence shown here is derived from an EMBL/GenBank/DDBJ whole genome shotgun (WGS) entry which is preliminary data.</text>
</comment>
<gene>
    <name evidence="1" type="ORF">Tco_0800564</name>
</gene>
<dbReference type="EMBL" id="BQNB010011668">
    <property type="protein sequence ID" value="GJS93596.1"/>
    <property type="molecule type" value="Genomic_DNA"/>
</dbReference>
<keyword evidence="2" id="KW-1185">Reference proteome</keyword>